<proteinExistence type="predicted"/>
<dbReference type="STRING" id="1235802.C823_06033"/>
<gene>
    <name evidence="2" type="ORF">C823_06033</name>
</gene>
<sequence length="254" mass="29101">MAKRYYWLKLKADWFSDKRIKKLRSIAGGDTHTIIYLKMMLLSLKDEGKLYFEGVEDNFASEIALALDEDAENVKLTLAFLQRHGLIEIGDDDEYQLTEVPTIIGSETASAMRVREHRERKKQAVGNDRLLQCNTNETGGNNLKQICSVERELEIERDKEIEKEGEGEKETPAHATYGRFNNVFLSDAEINGLKSELPGKWEYYIDRLSMHIASSGKQYHNHAATIYKWAQEDADKAVPKKGIPDYSYSEEDSL</sequence>
<protein>
    <recommendedName>
        <fullName evidence="1">Phage replisome organiser N-terminal domain-containing protein</fullName>
    </recommendedName>
</protein>
<dbReference type="OrthoDB" id="9788567at2"/>
<dbReference type="Pfam" id="PF09681">
    <property type="entry name" value="Phage_rep_org_N"/>
    <property type="match status" value="1"/>
</dbReference>
<keyword evidence="3" id="KW-1185">Reference proteome</keyword>
<evidence type="ECO:0000313" key="2">
    <source>
        <dbReference type="EMBL" id="EMZ17370.1"/>
    </source>
</evidence>
<organism evidence="2 3">
    <name type="scientific">Eubacterium plexicaudatum ASF492</name>
    <dbReference type="NCBI Taxonomy" id="1235802"/>
    <lineage>
        <taxon>Bacteria</taxon>
        <taxon>Bacillati</taxon>
        <taxon>Bacillota</taxon>
        <taxon>Clostridia</taxon>
        <taxon>Eubacteriales</taxon>
        <taxon>Eubacteriaceae</taxon>
        <taxon>Eubacterium</taxon>
    </lineage>
</organism>
<dbReference type="eggNOG" id="ENOG502Z9J1">
    <property type="taxonomic scope" value="Bacteria"/>
</dbReference>
<dbReference type="InterPro" id="IPR010056">
    <property type="entry name" value="Phage_rep_org__N"/>
</dbReference>
<dbReference type="HOGENOM" id="CLU_055973_5_1_9"/>
<dbReference type="Proteomes" id="UP000012589">
    <property type="component" value="Unassembled WGS sequence"/>
</dbReference>
<accession>N1ZU63</accession>
<comment type="caution">
    <text evidence="2">The sequence shown here is derived from an EMBL/GenBank/DDBJ whole genome shotgun (WGS) entry which is preliminary data.</text>
</comment>
<dbReference type="AlphaFoldDB" id="N1ZU63"/>
<name>N1ZU63_9FIRM</name>
<reference evidence="2 3" key="1">
    <citation type="journal article" date="2014" name="Genome Announc.">
        <title>Draft genome sequences of the altered schaedler flora, a defined bacterial community from gnotobiotic mice.</title>
        <authorList>
            <person name="Wannemuehler M.J."/>
            <person name="Overstreet A.M."/>
            <person name="Ward D.V."/>
            <person name="Phillips G.J."/>
        </authorList>
    </citation>
    <scope>NUCLEOTIDE SEQUENCE [LARGE SCALE GENOMIC DNA]</scope>
    <source>
        <strain evidence="2 3">ASF492</strain>
    </source>
</reference>
<dbReference type="NCBIfam" id="TIGR01714">
    <property type="entry name" value="phage_rep_org_N"/>
    <property type="match status" value="1"/>
</dbReference>
<evidence type="ECO:0000259" key="1">
    <source>
        <dbReference type="Pfam" id="PF09681"/>
    </source>
</evidence>
<dbReference type="PATRIC" id="fig|1235802.3.peg.6370"/>
<dbReference type="EMBL" id="AQFT01000209">
    <property type="protein sequence ID" value="EMZ17370.1"/>
    <property type="molecule type" value="Genomic_DNA"/>
</dbReference>
<evidence type="ECO:0000313" key="3">
    <source>
        <dbReference type="Proteomes" id="UP000012589"/>
    </source>
</evidence>
<feature type="domain" description="Phage replisome organiser N-terminal" evidence="1">
    <location>
        <begin position="7"/>
        <end position="123"/>
    </location>
</feature>